<dbReference type="PATRIC" id="fig|991778.3.peg.4203"/>
<dbReference type="AlphaFoldDB" id="F2AW58"/>
<keyword evidence="1" id="KW-0812">Transmembrane</keyword>
<comment type="caution">
    <text evidence="2">The sequence shown here is derived from an EMBL/GenBank/DDBJ whole genome shotgun (WGS) entry which is preliminary data.</text>
</comment>
<reference evidence="2 3" key="1">
    <citation type="journal article" date="2013" name="Mar. Genomics">
        <title>Expression of sulfatases in Rhodopirellula baltica and the diversity of sulfatases in the genus Rhodopirellula.</title>
        <authorList>
            <person name="Wegner C.E."/>
            <person name="Richter-Heitmann T."/>
            <person name="Klindworth A."/>
            <person name="Klockow C."/>
            <person name="Richter M."/>
            <person name="Achstetter T."/>
            <person name="Glockner F.O."/>
            <person name="Harder J."/>
        </authorList>
    </citation>
    <scope>NUCLEOTIDE SEQUENCE [LARGE SCALE GENOMIC DNA]</scope>
    <source>
        <strain evidence="2 3">WH47</strain>
    </source>
</reference>
<evidence type="ECO:0000313" key="3">
    <source>
        <dbReference type="Proteomes" id="UP000006222"/>
    </source>
</evidence>
<evidence type="ECO:0000256" key="1">
    <source>
        <dbReference type="SAM" id="Phobius"/>
    </source>
</evidence>
<dbReference type="EMBL" id="AFAR01000197">
    <property type="protein sequence ID" value="EGF26040.1"/>
    <property type="molecule type" value="Genomic_DNA"/>
</dbReference>
<accession>F2AW58</accession>
<name>F2AW58_RHOBT</name>
<keyword evidence="1" id="KW-1133">Transmembrane helix</keyword>
<proteinExistence type="predicted"/>
<protein>
    <submittedName>
        <fullName evidence="2">Uncharacterized protein</fullName>
    </submittedName>
</protein>
<feature type="transmembrane region" description="Helical" evidence="1">
    <location>
        <begin position="31"/>
        <end position="48"/>
    </location>
</feature>
<organism evidence="2 3">
    <name type="scientific">Rhodopirellula baltica WH47</name>
    <dbReference type="NCBI Taxonomy" id="991778"/>
    <lineage>
        <taxon>Bacteria</taxon>
        <taxon>Pseudomonadati</taxon>
        <taxon>Planctomycetota</taxon>
        <taxon>Planctomycetia</taxon>
        <taxon>Pirellulales</taxon>
        <taxon>Pirellulaceae</taxon>
        <taxon>Rhodopirellula</taxon>
    </lineage>
</organism>
<sequence>MGMEDSQCFVEDSLEGLIIIFFFAKDFGSEIAMIQGVAVTASFIGLLIESSTTF</sequence>
<evidence type="ECO:0000313" key="2">
    <source>
        <dbReference type="EMBL" id="EGF26040.1"/>
    </source>
</evidence>
<gene>
    <name evidence="2" type="ORF">RBWH47_05882</name>
</gene>
<dbReference type="Proteomes" id="UP000006222">
    <property type="component" value="Unassembled WGS sequence"/>
</dbReference>
<keyword evidence="1" id="KW-0472">Membrane</keyword>